<proteinExistence type="predicted"/>
<keyword evidence="1" id="KW-0732">Signal</keyword>
<reference evidence="2 3" key="1">
    <citation type="submission" date="2018-05" db="EMBL/GenBank/DDBJ databases">
        <title>Genomic Encyclopedia of Type Strains, Phase IV (KMG-IV): sequencing the most valuable type-strain genomes for metagenomic binning, comparative biology and taxonomic classification.</title>
        <authorList>
            <person name="Goeker M."/>
        </authorList>
    </citation>
    <scope>NUCLEOTIDE SEQUENCE [LARGE SCALE GENOMIC DNA]</scope>
    <source>
        <strain evidence="2 3">DSM 28579</strain>
    </source>
</reference>
<dbReference type="EMBL" id="QENZ01000003">
    <property type="protein sequence ID" value="PVX51736.1"/>
    <property type="molecule type" value="Genomic_DNA"/>
</dbReference>
<feature type="signal peptide" evidence="1">
    <location>
        <begin position="1"/>
        <end position="21"/>
    </location>
</feature>
<name>A0A7L4UPQ1_BALHA</name>
<protein>
    <submittedName>
        <fullName evidence="2">Uncharacterized protein</fullName>
    </submittedName>
</protein>
<evidence type="ECO:0000256" key="1">
    <source>
        <dbReference type="SAM" id="SignalP"/>
    </source>
</evidence>
<keyword evidence="3" id="KW-1185">Reference proteome</keyword>
<comment type="caution">
    <text evidence="2">The sequence shown here is derived from an EMBL/GenBank/DDBJ whole genome shotgun (WGS) entry which is preliminary data.</text>
</comment>
<sequence length="218" mass="24539">MKRLVYSLPIIFIVMACSSTTSVHQSIWHNNTPKAPASIFHKTNGITLAVSNDSEFLYIDIESTNPQAIDKIRQLGLSVWLSKGANPNKTYGIHHPLPFKNTEDNVALEGFNQAPMVALPINDIDPLKIKSSLLPELMIYSLKVPLTEIDLRNAEIFTISVASFSLGKQEYLSGLTTAEEIERRLNEYKANPNYEEHQPELVPFYNTFQLAKKPNKNP</sequence>
<feature type="chain" id="PRO_5029646756" evidence="1">
    <location>
        <begin position="22"/>
        <end position="218"/>
    </location>
</feature>
<accession>A0A7L4UPQ1</accession>
<dbReference type="PROSITE" id="PS51257">
    <property type="entry name" value="PROKAR_LIPOPROTEIN"/>
    <property type="match status" value="1"/>
</dbReference>
<evidence type="ECO:0000313" key="2">
    <source>
        <dbReference type="EMBL" id="PVX51736.1"/>
    </source>
</evidence>
<evidence type="ECO:0000313" key="3">
    <source>
        <dbReference type="Proteomes" id="UP000251835"/>
    </source>
</evidence>
<dbReference type="AlphaFoldDB" id="A0A7L4UPQ1"/>
<gene>
    <name evidence="2" type="ORF">C7377_0021</name>
</gene>
<dbReference type="Proteomes" id="UP000251835">
    <property type="component" value="Unassembled WGS sequence"/>
</dbReference>
<dbReference type="RefSeq" id="WP_133241443.1">
    <property type="nucleotide sequence ID" value="NZ_QENZ01000003.1"/>
</dbReference>
<organism evidence="2 3">
    <name type="scientific">Balneicella halophila</name>
    <dbReference type="NCBI Taxonomy" id="1537566"/>
    <lineage>
        <taxon>Bacteria</taxon>
        <taxon>Pseudomonadati</taxon>
        <taxon>Bacteroidota</taxon>
        <taxon>Bacteroidia</taxon>
        <taxon>Bacteroidales</taxon>
        <taxon>Balneicellaceae</taxon>
        <taxon>Balneicella</taxon>
    </lineage>
</organism>